<evidence type="ECO:0000313" key="2">
    <source>
        <dbReference type="EMBL" id="KAK8866267.1"/>
    </source>
</evidence>
<gene>
    <name evidence="2" type="ORF">M9Y10_009226</name>
</gene>
<name>A0ABR2IMR8_9EUKA</name>
<feature type="compositionally biased region" description="Low complexity" evidence="1">
    <location>
        <begin position="23"/>
        <end position="33"/>
    </location>
</feature>
<evidence type="ECO:0008006" key="4">
    <source>
        <dbReference type="Google" id="ProtNLM"/>
    </source>
</evidence>
<comment type="caution">
    <text evidence="2">The sequence shown here is derived from an EMBL/GenBank/DDBJ whole genome shotgun (WGS) entry which is preliminary data.</text>
</comment>
<proteinExistence type="predicted"/>
<dbReference type="Proteomes" id="UP001470230">
    <property type="component" value="Unassembled WGS sequence"/>
</dbReference>
<sequence>MGNEESQQKQQQQGQQVSNAKGQSSMSQQQQLQIQQQQDYDGIKAIHPLVMRVLMKEDFPSDIHIDSGNLPLAYQMVQQYFAQINQTIAQNQEQITVQTKRQLKEYIDLSSVLRRRQNDLDGKLASMLSLFRQLHENVTATSKLLNETIERADSLAAKIDPTLSFKEFA</sequence>
<evidence type="ECO:0000313" key="3">
    <source>
        <dbReference type="Proteomes" id="UP001470230"/>
    </source>
</evidence>
<protein>
    <recommendedName>
        <fullName evidence="4">BLOC-1-related complex subunit 5</fullName>
    </recommendedName>
</protein>
<keyword evidence="3" id="KW-1185">Reference proteome</keyword>
<evidence type="ECO:0000256" key="1">
    <source>
        <dbReference type="SAM" id="MobiDB-lite"/>
    </source>
</evidence>
<feature type="region of interest" description="Disordered" evidence="1">
    <location>
        <begin position="1"/>
        <end position="33"/>
    </location>
</feature>
<dbReference type="EMBL" id="JAPFFF010000015">
    <property type="protein sequence ID" value="KAK8866267.1"/>
    <property type="molecule type" value="Genomic_DNA"/>
</dbReference>
<accession>A0ABR2IMR8</accession>
<organism evidence="2 3">
    <name type="scientific">Tritrichomonas musculus</name>
    <dbReference type="NCBI Taxonomy" id="1915356"/>
    <lineage>
        <taxon>Eukaryota</taxon>
        <taxon>Metamonada</taxon>
        <taxon>Parabasalia</taxon>
        <taxon>Tritrichomonadida</taxon>
        <taxon>Tritrichomonadidae</taxon>
        <taxon>Tritrichomonas</taxon>
    </lineage>
</organism>
<reference evidence="2 3" key="1">
    <citation type="submission" date="2024-04" db="EMBL/GenBank/DDBJ databases">
        <title>Tritrichomonas musculus Genome.</title>
        <authorList>
            <person name="Alves-Ferreira E."/>
            <person name="Grigg M."/>
            <person name="Lorenzi H."/>
            <person name="Galac M."/>
        </authorList>
    </citation>
    <scope>NUCLEOTIDE SEQUENCE [LARGE SCALE GENOMIC DNA]</scope>
    <source>
        <strain evidence="2 3">EAF2021</strain>
    </source>
</reference>